<dbReference type="GO" id="GO:0016787">
    <property type="term" value="F:hydrolase activity"/>
    <property type="evidence" value="ECO:0007669"/>
    <property type="project" value="UniProtKB-KW"/>
</dbReference>
<accession>A0A0D2DWU7</accession>
<dbReference type="GeneID" id="27354779"/>
<keyword evidence="4" id="KW-0347">Helicase</keyword>
<keyword evidence="10" id="KW-1185">Reference proteome</keyword>
<dbReference type="EMBL" id="KN847333">
    <property type="protein sequence ID" value="KIW47105.1"/>
    <property type="molecule type" value="Genomic_DNA"/>
</dbReference>
<comment type="similarity">
    <text evidence="1">Belongs to the DNA2/NAM7 helicase family.</text>
</comment>
<evidence type="ECO:0000313" key="10">
    <source>
        <dbReference type="Proteomes" id="UP000053342"/>
    </source>
</evidence>
<dbReference type="CDD" id="cd18808">
    <property type="entry name" value="SF1_C_Upf1"/>
    <property type="match status" value="1"/>
</dbReference>
<keyword evidence="3" id="KW-0378">Hydrolase</keyword>
<dbReference type="SUPFAM" id="SSF52540">
    <property type="entry name" value="P-loop containing nucleoside triphosphate hydrolases"/>
    <property type="match status" value="1"/>
</dbReference>
<protein>
    <recommendedName>
        <fullName evidence="11">DNA2/NAM7 helicase-like C-terminal domain-containing protein</fullName>
    </recommendedName>
</protein>
<organism evidence="9 10">
    <name type="scientific">Exophiala oligosperma</name>
    <dbReference type="NCBI Taxonomy" id="215243"/>
    <lineage>
        <taxon>Eukaryota</taxon>
        <taxon>Fungi</taxon>
        <taxon>Dikarya</taxon>
        <taxon>Ascomycota</taxon>
        <taxon>Pezizomycotina</taxon>
        <taxon>Eurotiomycetes</taxon>
        <taxon>Chaetothyriomycetidae</taxon>
        <taxon>Chaetothyriales</taxon>
        <taxon>Herpotrichiellaceae</taxon>
        <taxon>Exophiala</taxon>
    </lineage>
</organism>
<name>A0A0D2DWU7_9EURO</name>
<dbReference type="GO" id="GO:0005524">
    <property type="term" value="F:ATP binding"/>
    <property type="evidence" value="ECO:0007669"/>
    <property type="project" value="UniProtKB-KW"/>
</dbReference>
<feature type="compositionally biased region" description="Polar residues" evidence="6">
    <location>
        <begin position="386"/>
        <end position="399"/>
    </location>
</feature>
<dbReference type="Pfam" id="PF13087">
    <property type="entry name" value="AAA_12"/>
    <property type="match status" value="1"/>
</dbReference>
<dbReference type="InterPro" id="IPR047187">
    <property type="entry name" value="SF1_C_Upf1"/>
</dbReference>
<dbReference type="AlphaFoldDB" id="A0A0D2DWU7"/>
<dbReference type="InterPro" id="IPR041677">
    <property type="entry name" value="DNA2/NAM7_AAA_11"/>
</dbReference>
<dbReference type="OrthoDB" id="4150118at2759"/>
<evidence type="ECO:0000256" key="3">
    <source>
        <dbReference type="ARBA" id="ARBA00022801"/>
    </source>
</evidence>
<evidence type="ECO:0000256" key="4">
    <source>
        <dbReference type="ARBA" id="ARBA00022806"/>
    </source>
</evidence>
<dbReference type="GO" id="GO:0043139">
    <property type="term" value="F:5'-3' DNA helicase activity"/>
    <property type="evidence" value="ECO:0007669"/>
    <property type="project" value="TreeGrafter"/>
</dbReference>
<dbReference type="RefSeq" id="XP_016267321.1">
    <property type="nucleotide sequence ID" value="XM_016403424.1"/>
</dbReference>
<dbReference type="InterPro" id="IPR050534">
    <property type="entry name" value="Coronavir_polyprotein_1ab"/>
</dbReference>
<evidence type="ECO:0000313" key="9">
    <source>
        <dbReference type="EMBL" id="KIW47105.1"/>
    </source>
</evidence>
<feature type="region of interest" description="Disordered" evidence="6">
    <location>
        <begin position="379"/>
        <end position="399"/>
    </location>
</feature>
<sequence length="821" mass="92395">MTRPLPFKTSLTEISLAFRPRQEPLEVQGQEQTRRALADLLRKHSSSPHDSIRVKFRNFSDYLSTVGAGEHKLQEQIRLAETAPIESCSLMLTKRANRNVQEFNAFFRTPPWYRGKLQAGDKALVSLYLPNGRRERWLMRVIEPPHYARASEIVAVLSPAPEWRGGDQIKPITPPPPKFTGREELDWILKQTGIRARIAPEFRHSLWYYITRASEELFHRSCQVSIDPLEKSALDFLVGKFEDLREVNIYSTLHDESLASNALMDLNDGQKQAIEMAKKAPGGFLICHGGPGTGKTHFIIEAVTPFLKDSAKKHKLLLTAATNRGVDSMASALSDRLEKLSKDDSSLKSRYVLRVHSYKTEKAIVMRQAEKDRRRNLCKKPAISTKPASDQTSENTDATGSISAHCATFSSSKFELVDDHRVQNISLSVGQKVLELQGLVKPMPESNRPSTPGKSEGFVRLYRKYGEGIPLTERENTKLEESLDEVLGAAVRGATALCGTVGGAAEFNISRHYSNAELIIMDEAARIPEFETWTLFAFYPKALGKIMVGDPDQMGPHIDEYEEVEPYHEQLSMSLQERCQDAGFGSAFFTIQYRAIPEIADIYNRACYKNRLLHHETTSVDHPNRALADALKKHNKEKYECDASVVFFEIPSAIESKVYGTSKACEQYAACVINILEDLLSADFGSDVRPCTIAVLTPYSGQFKVLSLAKDKMRKTYPAIEKVIIETVGKSQGMQYDIVIADPVLVDGKPRFLTQKRLNVFLSRARHGLYVVGRYQVWRGMDWVEAEPLQALGMALWQYRAPSTVPVPRQSKFIDSGVFRS</sequence>
<evidence type="ECO:0000256" key="1">
    <source>
        <dbReference type="ARBA" id="ARBA00007913"/>
    </source>
</evidence>
<dbReference type="VEuPathDB" id="FungiDB:PV06_02705"/>
<feature type="domain" description="DNA2/NAM7 helicase helicase" evidence="7">
    <location>
        <begin position="266"/>
        <end position="557"/>
    </location>
</feature>
<evidence type="ECO:0000259" key="8">
    <source>
        <dbReference type="Pfam" id="PF13087"/>
    </source>
</evidence>
<keyword evidence="2" id="KW-0547">Nucleotide-binding</keyword>
<gene>
    <name evidence="9" type="ORF">PV06_02705</name>
</gene>
<reference evidence="9 10" key="1">
    <citation type="submission" date="2015-01" db="EMBL/GenBank/DDBJ databases">
        <title>The Genome Sequence of Exophiala oligosperma CBS72588.</title>
        <authorList>
            <consortium name="The Broad Institute Genomics Platform"/>
            <person name="Cuomo C."/>
            <person name="de Hoog S."/>
            <person name="Gorbushina A."/>
            <person name="Stielow B."/>
            <person name="Teixiera M."/>
            <person name="Abouelleil A."/>
            <person name="Chapman S.B."/>
            <person name="Priest M."/>
            <person name="Young S.K."/>
            <person name="Wortman J."/>
            <person name="Nusbaum C."/>
            <person name="Birren B."/>
        </authorList>
    </citation>
    <scope>NUCLEOTIDE SEQUENCE [LARGE SCALE GENOMIC DNA]</scope>
    <source>
        <strain evidence="9 10">CBS 72588</strain>
    </source>
</reference>
<dbReference type="PANTHER" id="PTHR43788">
    <property type="entry name" value="DNA2/NAM7 HELICASE FAMILY MEMBER"/>
    <property type="match status" value="1"/>
</dbReference>
<evidence type="ECO:0008006" key="11">
    <source>
        <dbReference type="Google" id="ProtNLM"/>
    </source>
</evidence>
<dbReference type="PANTHER" id="PTHR43788:SF8">
    <property type="entry name" value="DNA-BINDING PROTEIN SMUBP-2"/>
    <property type="match status" value="1"/>
</dbReference>
<feature type="domain" description="DNA2/NAM7 helicase-like C-terminal" evidence="8">
    <location>
        <begin position="572"/>
        <end position="774"/>
    </location>
</feature>
<proteinExistence type="inferred from homology"/>
<dbReference type="HOGENOM" id="CLU_012799_0_0_1"/>
<evidence type="ECO:0000256" key="5">
    <source>
        <dbReference type="ARBA" id="ARBA00022840"/>
    </source>
</evidence>
<dbReference type="Pfam" id="PF13086">
    <property type="entry name" value="AAA_11"/>
    <property type="match status" value="1"/>
</dbReference>
<evidence type="ECO:0000259" key="7">
    <source>
        <dbReference type="Pfam" id="PF13086"/>
    </source>
</evidence>
<dbReference type="InterPro" id="IPR041679">
    <property type="entry name" value="DNA2/NAM7-like_C"/>
</dbReference>
<dbReference type="STRING" id="215243.A0A0D2DWU7"/>
<dbReference type="InterPro" id="IPR027417">
    <property type="entry name" value="P-loop_NTPase"/>
</dbReference>
<dbReference type="Proteomes" id="UP000053342">
    <property type="component" value="Unassembled WGS sequence"/>
</dbReference>
<evidence type="ECO:0000256" key="6">
    <source>
        <dbReference type="SAM" id="MobiDB-lite"/>
    </source>
</evidence>
<evidence type="ECO:0000256" key="2">
    <source>
        <dbReference type="ARBA" id="ARBA00022741"/>
    </source>
</evidence>
<keyword evidence="5" id="KW-0067">ATP-binding</keyword>
<dbReference type="Gene3D" id="3.40.50.300">
    <property type="entry name" value="P-loop containing nucleotide triphosphate hydrolases"/>
    <property type="match status" value="2"/>
</dbReference>